<accession>A0A5B8MSP8</accession>
<sequence>MATIQRAIGLLALAAVLVATSAEAWGHLPHRGHRAAHAVKGRATSASQTNGFGISLGEPGRSFFAGGNSVSGGISEAAGDSLAAEFGFSGAGATSPGRAVDARTSQSSEASKHPGAWAPGSGSATGGFGGHATAQPEDIPIVRGVMASKVVARPEFVVSQSIAEEEAGVAPGFETLLPDLETIAYVNAHNYARGLVPPMTGR</sequence>
<feature type="region of interest" description="Disordered" evidence="1">
    <location>
        <begin position="93"/>
        <end position="135"/>
    </location>
</feature>
<organism evidence="3 4">
    <name type="scientific">Chloropicon primus</name>
    <dbReference type="NCBI Taxonomy" id="1764295"/>
    <lineage>
        <taxon>Eukaryota</taxon>
        <taxon>Viridiplantae</taxon>
        <taxon>Chlorophyta</taxon>
        <taxon>Chloropicophyceae</taxon>
        <taxon>Chloropicales</taxon>
        <taxon>Chloropicaceae</taxon>
        <taxon>Chloropicon</taxon>
    </lineage>
</organism>
<keyword evidence="2" id="KW-0732">Signal</keyword>
<evidence type="ECO:0000256" key="1">
    <source>
        <dbReference type="SAM" id="MobiDB-lite"/>
    </source>
</evidence>
<keyword evidence="4" id="KW-1185">Reference proteome</keyword>
<proteinExistence type="predicted"/>
<evidence type="ECO:0000313" key="3">
    <source>
        <dbReference type="EMBL" id="QDZ22430.1"/>
    </source>
</evidence>
<name>A0A5B8MSP8_9CHLO</name>
<dbReference type="Proteomes" id="UP000316726">
    <property type="component" value="Chromosome 7"/>
</dbReference>
<gene>
    <name evidence="3" type="ORF">A3770_07p49480</name>
</gene>
<protein>
    <submittedName>
        <fullName evidence="3">Uncharacterized protein</fullName>
    </submittedName>
</protein>
<reference evidence="3 4" key="1">
    <citation type="submission" date="2018-07" db="EMBL/GenBank/DDBJ databases">
        <title>The complete nuclear genome of the prasinophyte Chloropicon primus (CCMP1205).</title>
        <authorList>
            <person name="Pombert J.-F."/>
            <person name="Otis C."/>
            <person name="Turmel M."/>
            <person name="Lemieux C."/>
        </authorList>
    </citation>
    <scope>NUCLEOTIDE SEQUENCE [LARGE SCALE GENOMIC DNA]</scope>
    <source>
        <strain evidence="3 4">CCMP1205</strain>
    </source>
</reference>
<dbReference type="EMBL" id="CP031040">
    <property type="protein sequence ID" value="QDZ22430.1"/>
    <property type="molecule type" value="Genomic_DNA"/>
</dbReference>
<dbReference type="AlphaFoldDB" id="A0A5B8MSP8"/>
<evidence type="ECO:0000256" key="2">
    <source>
        <dbReference type="SAM" id="SignalP"/>
    </source>
</evidence>
<feature type="signal peptide" evidence="2">
    <location>
        <begin position="1"/>
        <end position="26"/>
    </location>
</feature>
<evidence type="ECO:0000313" key="4">
    <source>
        <dbReference type="Proteomes" id="UP000316726"/>
    </source>
</evidence>
<feature type="chain" id="PRO_5022891446" evidence="2">
    <location>
        <begin position="27"/>
        <end position="202"/>
    </location>
</feature>